<feature type="non-terminal residue" evidence="1">
    <location>
        <position position="1"/>
    </location>
</feature>
<reference evidence="1" key="1">
    <citation type="submission" date="2015-07" db="EMBL/GenBank/DDBJ databases">
        <title>Adaptation to a free-living lifestyle via gene acquisitions in the diplomonad Trepomonas sp. PC1.</title>
        <authorList>
            <person name="Xu F."/>
            <person name="Jerlstrom-Hultqvist J."/>
            <person name="Kolisko M."/>
            <person name="Simpson A.G.B."/>
            <person name="Roger A.J."/>
            <person name="Svard S.G."/>
            <person name="Andersson J.O."/>
        </authorList>
    </citation>
    <scope>NUCLEOTIDE SEQUENCE</scope>
    <source>
        <strain evidence="1">PC1</strain>
    </source>
</reference>
<gene>
    <name evidence="1" type="ORF">TPC1_16279</name>
</gene>
<accession>A0A146K5M1</accession>
<organism evidence="1">
    <name type="scientific">Trepomonas sp. PC1</name>
    <dbReference type="NCBI Taxonomy" id="1076344"/>
    <lineage>
        <taxon>Eukaryota</taxon>
        <taxon>Metamonada</taxon>
        <taxon>Diplomonadida</taxon>
        <taxon>Hexamitidae</taxon>
        <taxon>Hexamitinae</taxon>
        <taxon>Trepomonas</taxon>
    </lineage>
</organism>
<name>A0A146K5M1_9EUKA</name>
<dbReference type="AlphaFoldDB" id="A0A146K5M1"/>
<feature type="non-terminal residue" evidence="1">
    <location>
        <position position="378"/>
    </location>
</feature>
<proteinExistence type="predicted"/>
<dbReference type="EMBL" id="GDID01004669">
    <property type="protein sequence ID" value="JAP91937.1"/>
    <property type="molecule type" value="Transcribed_RNA"/>
</dbReference>
<evidence type="ECO:0000313" key="1">
    <source>
        <dbReference type="EMBL" id="JAP91937.1"/>
    </source>
</evidence>
<protein>
    <submittedName>
        <fullName evidence="1">Transglutaminase-like superfamily protein</fullName>
    </submittedName>
</protein>
<sequence length="378" mass="43673">ATNAKSAIQCLVEVLSTQSQACGMLNPQNNTITALQNKYNQVPSLLSNIVTATKLFKLPMTVQDYQQQLQIVQQQANITQQTQQVPQVCQQVSPQLQSQISSKTKQMLREPLQNLLSNYQQNAIKNQMVKQRMRDPSKLLLNQQAFRFYKLQLTAQQTQIYDQIVKSMITFEKIIQIVIPQQDYLLVVKAIRLDYPELWWFNPAIEQQQGDQIQSLKLTNCETDEIMNFNEHIYQIMFKNLSQDTSKYTQIQKLFQFHSFLVLLKNDDDDFFSLSNQQNIVGSLVTKSANSMGIAKAFKYLCDSVAIKCIITTGEFRQCEKSWNLVQIGQFFYHVDVEENLKNLYNAPFFCVDDRVVFKEHILNSIFAIPKCESMAAN</sequence>